<dbReference type="PROSITE" id="PS00818">
    <property type="entry name" value="DPS_1"/>
    <property type="match status" value="1"/>
</dbReference>
<keyword evidence="5" id="KW-1185">Reference proteome</keyword>
<dbReference type="InterPro" id="IPR012347">
    <property type="entry name" value="Ferritin-like"/>
</dbReference>
<sequence>MSKVLDIKPAATNVETGVRNTEAIAKGLADVLSDTYALVLKTHGYHWNVEGPLFFALHNLTEEQYGELFAATDVLAERIRAVGHLAPMKINDIVGTSVIKDLDGSPSAGDMATDLASDHERIAHRLRALVEMSESNNDPVTGDLATARAAFHEKAAWMLRSIAAS</sequence>
<proteinExistence type="inferred from homology"/>
<dbReference type="PRINTS" id="PR01346">
    <property type="entry name" value="HELNAPAPROT"/>
</dbReference>
<dbReference type="Gene3D" id="1.20.1260.10">
    <property type="match status" value="1"/>
</dbReference>
<comment type="similarity">
    <text evidence="1 2">Belongs to the Dps family.</text>
</comment>
<evidence type="ECO:0000313" key="5">
    <source>
        <dbReference type="Proteomes" id="UP001597108"/>
    </source>
</evidence>
<dbReference type="InterPro" id="IPR009078">
    <property type="entry name" value="Ferritin-like_SF"/>
</dbReference>
<evidence type="ECO:0000256" key="2">
    <source>
        <dbReference type="RuleBase" id="RU003875"/>
    </source>
</evidence>
<dbReference type="PANTHER" id="PTHR42932:SF3">
    <property type="entry name" value="DNA PROTECTION DURING STARVATION PROTEIN"/>
    <property type="match status" value="1"/>
</dbReference>
<comment type="caution">
    <text evidence="4">The sequence shown here is derived from an EMBL/GenBank/DDBJ whole genome shotgun (WGS) entry which is preliminary data.</text>
</comment>
<dbReference type="EMBL" id="JBHTJT010000051">
    <property type="protein sequence ID" value="MFD0982276.1"/>
    <property type="molecule type" value="Genomic_DNA"/>
</dbReference>
<protein>
    <submittedName>
        <fullName evidence="4">Dps family protein</fullName>
    </submittedName>
</protein>
<dbReference type="InterPro" id="IPR002177">
    <property type="entry name" value="DPS_DNA-bd"/>
</dbReference>
<dbReference type="CDD" id="cd01043">
    <property type="entry name" value="DPS"/>
    <property type="match status" value="1"/>
</dbReference>
<dbReference type="SUPFAM" id="SSF47240">
    <property type="entry name" value="Ferritin-like"/>
    <property type="match status" value="1"/>
</dbReference>
<dbReference type="Proteomes" id="UP001597108">
    <property type="component" value="Unassembled WGS sequence"/>
</dbReference>
<evidence type="ECO:0000259" key="3">
    <source>
        <dbReference type="Pfam" id="PF00210"/>
    </source>
</evidence>
<organism evidence="4 5">
    <name type="scientific">Tropicimonas aquimaris</name>
    <dbReference type="NCBI Taxonomy" id="914152"/>
    <lineage>
        <taxon>Bacteria</taxon>
        <taxon>Pseudomonadati</taxon>
        <taxon>Pseudomonadota</taxon>
        <taxon>Alphaproteobacteria</taxon>
        <taxon>Rhodobacterales</taxon>
        <taxon>Roseobacteraceae</taxon>
        <taxon>Tropicimonas</taxon>
    </lineage>
</organism>
<dbReference type="Pfam" id="PF00210">
    <property type="entry name" value="Ferritin"/>
    <property type="match status" value="1"/>
</dbReference>
<feature type="domain" description="Ferritin/DPS" evidence="3">
    <location>
        <begin position="26"/>
        <end position="162"/>
    </location>
</feature>
<dbReference type="InterPro" id="IPR023188">
    <property type="entry name" value="DPS_DNA-bd_CS"/>
</dbReference>
<accession>A0ABW3IW93</accession>
<evidence type="ECO:0000256" key="1">
    <source>
        <dbReference type="ARBA" id="ARBA00009497"/>
    </source>
</evidence>
<reference evidence="5" key="1">
    <citation type="journal article" date="2019" name="Int. J. Syst. Evol. Microbiol.">
        <title>The Global Catalogue of Microorganisms (GCM) 10K type strain sequencing project: providing services to taxonomists for standard genome sequencing and annotation.</title>
        <authorList>
            <consortium name="The Broad Institute Genomics Platform"/>
            <consortium name="The Broad Institute Genome Sequencing Center for Infectious Disease"/>
            <person name="Wu L."/>
            <person name="Ma J."/>
        </authorList>
    </citation>
    <scope>NUCLEOTIDE SEQUENCE [LARGE SCALE GENOMIC DNA]</scope>
    <source>
        <strain evidence="5">CCUG 60524</strain>
    </source>
</reference>
<dbReference type="InterPro" id="IPR008331">
    <property type="entry name" value="Ferritin_DPS_dom"/>
</dbReference>
<evidence type="ECO:0000313" key="4">
    <source>
        <dbReference type="EMBL" id="MFD0982276.1"/>
    </source>
</evidence>
<name>A0ABW3IW93_9RHOB</name>
<dbReference type="PANTHER" id="PTHR42932">
    <property type="entry name" value="GENERAL STRESS PROTEIN 20U"/>
    <property type="match status" value="1"/>
</dbReference>
<gene>
    <name evidence="4" type="ORF">ACFQ2S_21790</name>
</gene>
<dbReference type="PIRSF" id="PIRSF005900">
    <property type="entry name" value="Dps"/>
    <property type="match status" value="1"/>
</dbReference>
<dbReference type="RefSeq" id="WP_386077979.1">
    <property type="nucleotide sequence ID" value="NZ_JBHTJT010000051.1"/>
</dbReference>